<evidence type="ECO:0000313" key="26">
    <source>
        <dbReference type="Proteomes" id="UP000005237"/>
    </source>
</evidence>
<evidence type="ECO:0000256" key="12">
    <source>
        <dbReference type="ARBA" id="ARBA00023034"/>
    </source>
</evidence>
<dbReference type="Gene3D" id="2.30.30.40">
    <property type="entry name" value="SH3 Domains"/>
    <property type="match status" value="1"/>
</dbReference>
<dbReference type="PROSITE" id="PS51659">
    <property type="entry name" value="GT23"/>
    <property type="match status" value="1"/>
</dbReference>
<reference evidence="25" key="2">
    <citation type="submission" date="2022-06" db="UniProtKB">
        <authorList>
            <consortium name="EnsemblMetazoa"/>
        </authorList>
    </citation>
    <scope>IDENTIFICATION</scope>
    <source>
        <strain evidence="25">DF5081</strain>
    </source>
</reference>
<comment type="similarity">
    <text evidence="20">Belongs to the glycosyltransferase 23 family.</text>
</comment>
<keyword evidence="9" id="KW-0735">Signal-anchor</keyword>
<evidence type="ECO:0000256" key="16">
    <source>
        <dbReference type="ARBA" id="ARBA00030648"/>
    </source>
</evidence>
<dbReference type="AlphaFoldDB" id="A0A8R1HZE7"/>
<dbReference type="PANTHER" id="PTHR13132">
    <property type="entry name" value="ALPHA- 1,6 -FUCOSYLTRANSFERASE"/>
    <property type="match status" value="1"/>
</dbReference>
<dbReference type="Gene3D" id="3.40.50.11350">
    <property type="match status" value="1"/>
</dbReference>
<dbReference type="GO" id="GO:0016491">
    <property type="term" value="F:oxidoreductase activity"/>
    <property type="evidence" value="ECO:0007669"/>
    <property type="project" value="UniProtKB-KW"/>
</dbReference>
<dbReference type="GO" id="GO:0032580">
    <property type="term" value="C:Golgi cisterna membrane"/>
    <property type="evidence" value="ECO:0007669"/>
    <property type="project" value="UniProtKB-SubCell"/>
</dbReference>
<dbReference type="PRINTS" id="PR00081">
    <property type="entry name" value="GDHRDH"/>
</dbReference>
<dbReference type="EC" id="2.4.1.68" evidence="3"/>
<reference evidence="26" key="1">
    <citation type="submission" date="2010-08" db="EMBL/GenBank/DDBJ databases">
        <authorList>
            <consortium name="Caenorhabditis japonica Sequencing Consortium"/>
            <person name="Wilson R.K."/>
        </authorList>
    </citation>
    <scope>NUCLEOTIDE SEQUENCE [LARGE SCALE GENOMIC DNA]</scope>
    <source>
        <strain evidence="26">DF5081</strain>
    </source>
</reference>
<dbReference type="InterPro" id="IPR036291">
    <property type="entry name" value="NAD(P)-bd_dom_sf"/>
</dbReference>
<evidence type="ECO:0000259" key="24">
    <source>
        <dbReference type="PROSITE" id="PS51659"/>
    </source>
</evidence>
<keyword evidence="12" id="KW-0333">Golgi apparatus</keyword>
<evidence type="ECO:0000256" key="14">
    <source>
        <dbReference type="ARBA" id="ARBA00023157"/>
    </source>
</evidence>
<evidence type="ECO:0000256" key="17">
    <source>
        <dbReference type="ARBA" id="ARBA00032208"/>
    </source>
</evidence>
<dbReference type="Proteomes" id="UP000005237">
    <property type="component" value="Unassembled WGS sequence"/>
</dbReference>
<dbReference type="InterPro" id="IPR001452">
    <property type="entry name" value="SH3_domain"/>
</dbReference>
<evidence type="ECO:0000256" key="2">
    <source>
        <dbReference type="ARBA" id="ARBA00004922"/>
    </source>
</evidence>
<dbReference type="Pfam" id="PF00106">
    <property type="entry name" value="adh_short"/>
    <property type="match status" value="1"/>
</dbReference>
<dbReference type="SUPFAM" id="SSF51735">
    <property type="entry name" value="NAD(P)-binding Rossmann-fold domains"/>
    <property type="match status" value="1"/>
</dbReference>
<dbReference type="SUPFAM" id="SSF50044">
    <property type="entry name" value="SH3-domain"/>
    <property type="match status" value="1"/>
</dbReference>
<keyword evidence="5 19" id="KW-0728">SH3 domain</keyword>
<keyword evidence="7 20" id="KW-0808">Transferase</keyword>
<evidence type="ECO:0000256" key="21">
    <source>
        <dbReference type="SAM" id="Coils"/>
    </source>
</evidence>
<dbReference type="GO" id="GO:0008424">
    <property type="term" value="F:glycoprotein 6-alpha-L-fucosyltransferase activity"/>
    <property type="evidence" value="ECO:0007669"/>
    <property type="project" value="UniProtKB-EC"/>
</dbReference>
<proteinExistence type="inferred from homology"/>
<evidence type="ECO:0000256" key="8">
    <source>
        <dbReference type="ARBA" id="ARBA00022692"/>
    </source>
</evidence>
<comment type="subcellular location">
    <subcellularLocation>
        <location evidence="1">Golgi apparatus</location>
        <location evidence="1">Golgi stack membrane</location>
        <topology evidence="1">Single-pass type II membrane protein</topology>
    </subcellularLocation>
</comment>
<evidence type="ECO:0000256" key="1">
    <source>
        <dbReference type="ARBA" id="ARBA00004447"/>
    </source>
</evidence>
<dbReference type="FunFam" id="3.40.50.11350:FF:000001">
    <property type="entry name" value="Alpha-(1,6)-fucosyltransferase"/>
    <property type="match status" value="1"/>
</dbReference>
<feature type="region of interest" description="Important for donor substrate binding" evidence="20">
    <location>
        <begin position="538"/>
        <end position="539"/>
    </location>
</feature>
<dbReference type="InterPro" id="IPR020904">
    <property type="entry name" value="Sc_DH/Rdtase_CS"/>
</dbReference>
<feature type="domain" description="GT23" evidence="24">
    <location>
        <begin position="377"/>
        <end position="667"/>
    </location>
</feature>
<evidence type="ECO:0000256" key="4">
    <source>
        <dbReference type="ARBA" id="ARBA00018201"/>
    </source>
</evidence>
<evidence type="ECO:0000256" key="19">
    <source>
        <dbReference type="PROSITE-ProRule" id="PRU00192"/>
    </source>
</evidence>
<evidence type="ECO:0000256" key="11">
    <source>
        <dbReference type="ARBA" id="ARBA00023002"/>
    </source>
</evidence>
<dbReference type="InterPro" id="IPR045573">
    <property type="entry name" value="Fut8_N_cat"/>
</dbReference>
<keyword evidence="6 20" id="KW-0328">Glycosyltransferase</keyword>
<accession>A0A8R1HZE7</accession>
<evidence type="ECO:0000256" key="15">
    <source>
        <dbReference type="ARBA" id="ARBA00030434"/>
    </source>
</evidence>
<evidence type="ECO:0000259" key="23">
    <source>
        <dbReference type="PROSITE" id="PS50002"/>
    </source>
</evidence>
<evidence type="ECO:0000313" key="25">
    <source>
        <dbReference type="EnsemblMetazoa" id="CJA11459b.1"/>
    </source>
</evidence>
<dbReference type="EnsemblMetazoa" id="CJA11459b.1">
    <property type="protein sequence ID" value="CJA11459b.1"/>
    <property type="gene ID" value="WBGene00130663"/>
</dbReference>
<comment type="pathway">
    <text evidence="2">Protein modification; protein glycosylation.</text>
</comment>
<dbReference type="InterPro" id="IPR002347">
    <property type="entry name" value="SDR_fam"/>
</dbReference>
<dbReference type="InterPro" id="IPR036028">
    <property type="entry name" value="SH3-like_dom_sf"/>
</dbReference>
<dbReference type="InterPro" id="IPR027350">
    <property type="entry name" value="GT23_dom"/>
</dbReference>
<sequence>MESLQNEYRTKRGPKGQLHTLQLDVTKEESVESAKTFVSQTLRANNAKLWGLVNNAGIFSIHGPDDWCSVDEYTSSLNVNTLGTVRMCHAFVPLIKKSRGRIVTMGSTAGRLHGLYVAPYVTAKFAVEGYMDCLRLEMRQYGVSVHILEPGAFKTELLNNEAQKMRIQKIWNNLPMETKEESPASRSDMIKCIAVVGTVIWMTMFLFLYLQLSNNNTSGGDTIRAWRQTKEAIERLQEQNEDLKSLLDKERTERNDQHRKILEQSESHQEPVVFGPQTTARPIKVIQSDVLGSVEQEVHKRMLDDRIREMFYLLHSQNIENTTKILIENQMTSLMALSGKLEKLDGSEDRRKTLRSELASRIHKSIDHLQNPTSCADAKTLLCNLDKECGFGCQLHHVTYCAITAFATQRMLILRRDGQSWKYSARGWTSVFKPISKCSYDEAVGKTDLKPFTENSPARVLSLGIVDSLTIKPEFLPQAVPQQILRNLTAIHSHPPAFFVGTFISYLMRFNVETIEKLEAAVQSMKLSRGPIVGLQIRRTDKVGTEAAFHALKEYMEWTEIWFKVEERRQGTPLSRRIFIASDDPTVVPEAKLNYPDYEVLGSTEIAQTAQLNNRYTDASLMGVITDIYILSKVDYLVCTFSSQVCRMGYELRQPTGADDGSKFHSLDDIYYFGGQLAHEVLVIEDHVAQTPQEIDLKVGDKVGIAGNHWNGYSKGTNRRTFKEGVFPSYKVENDWRTFEFSALLD</sequence>
<dbReference type="SMART" id="SM00326">
    <property type="entry name" value="SH3"/>
    <property type="match status" value="1"/>
</dbReference>
<name>A0A8R1HZE7_CAEJA</name>
<organism evidence="25 26">
    <name type="scientific">Caenorhabditis japonica</name>
    <dbReference type="NCBI Taxonomy" id="281687"/>
    <lineage>
        <taxon>Eukaryota</taxon>
        <taxon>Metazoa</taxon>
        <taxon>Ecdysozoa</taxon>
        <taxon>Nematoda</taxon>
        <taxon>Chromadorea</taxon>
        <taxon>Rhabditida</taxon>
        <taxon>Rhabditina</taxon>
        <taxon>Rhabditomorpha</taxon>
        <taxon>Rhabditoidea</taxon>
        <taxon>Rhabditidae</taxon>
        <taxon>Peloderinae</taxon>
        <taxon>Caenorhabditis</taxon>
    </lineage>
</organism>
<dbReference type="FunFam" id="2.30.30.40:FF:000070">
    <property type="entry name" value="Alpha-(1,6)-fucosyltransferase"/>
    <property type="match status" value="1"/>
</dbReference>
<keyword evidence="13 22" id="KW-0472">Membrane</keyword>
<evidence type="ECO:0000256" key="9">
    <source>
        <dbReference type="ARBA" id="ARBA00022968"/>
    </source>
</evidence>
<feature type="domain" description="SH3" evidence="23">
    <location>
        <begin position="676"/>
        <end position="737"/>
    </location>
</feature>
<dbReference type="CDD" id="cd11300">
    <property type="entry name" value="Fut8_like"/>
    <property type="match status" value="1"/>
</dbReference>
<dbReference type="PROSITE" id="PS00061">
    <property type="entry name" value="ADH_SHORT"/>
    <property type="match status" value="1"/>
</dbReference>
<keyword evidence="21" id="KW-0175">Coiled coil</keyword>
<keyword evidence="11" id="KW-0560">Oxidoreductase</keyword>
<dbReference type="InterPro" id="IPR035653">
    <property type="entry name" value="Fut8_SH3"/>
</dbReference>
<feature type="transmembrane region" description="Helical" evidence="22">
    <location>
        <begin position="189"/>
        <end position="210"/>
    </location>
</feature>
<dbReference type="GO" id="GO:0006487">
    <property type="term" value="P:protein N-linked glycosylation"/>
    <property type="evidence" value="ECO:0007669"/>
    <property type="project" value="TreeGrafter"/>
</dbReference>
<evidence type="ECO:0000256" key="5">
    <source>
        <dbReference type="ARBA" id="ARBA00022443"/>
    </source>
</evidence>
<evidence type="ECO:0000256" key="20">
    <source>
        <dbReference type="PROSITE-ProRule" id="PRU00992"/>
    </source>
</evidence>
<dbReference type="CDD" id="cd11792">
    <property type="entry name" value="SH3_Fut8"/>
    <property type="match status" value="1"/>
</dbReference>
<keyword evidence="26" id="KW-1185">Reference proteome</keyword>
<evidence type="ECO:0000256" key="22">
    <source>
        <dbReference type="SAM" id="Phobius"/>
    </source>
</evidence>
<keyword evidence="14" id="KW-1015">Disulfide bond</keyword>
<evidence type="ECO:0000256" key="10">
    <source>
        <dbReference type="ARBA" id="ARBA00022989"/>
    </source>
</evidence>
<dbReference type="Pfam" id="PF19745">
    <property type="entry name" value="FUT8_N_cat"/>
    <property type="match status" value="1"/>
</dbReference>
<keyword evidence="10 22" id="KW-1133">Transmembrane helix</keyword>
<keyword evidence="8 22" id="KW-0812">Transmembrane</keyword>
<dbReference type="PANTHER" id="PTHR13132:SF29">
    <property type="entry name" value="ALPHA-(1,6)-FUCOSYLTRANSFERASE"/>
    <property type="match status" value="1"/>
</dbReference>
<feature type="coiled-coil region" evidence="21">
    <location>
        <begin position="226"/>
        <end position="256"/>
    </location>
</feature>
<dbReference type="Gene3D" id="3.40.50.720">
    <property type="entry name" value="NAD(P)-binding Rossmann-like Domain"/>
    <property type="match status" value="1"/>
</dbReference>
<evidence type="ECO:0000256" key="18">
    <source>
        <dbReference type="ARBA" id="ARBA00093238"/>
    </source>
</evidence>
<comment type="catalytic activity">
    <reaction evidence="18">
        <text>N(4)-{beta-D-GlcNAc-(1-&gt;2)-alpha-D-Man-(1-&gt;3)-[beta-D-GlcNAc-(1-&gt;2)-alpha-D-Man-(1-&gt;6)]-beta-D-Man-(1-&gt;4)-beta-D-GlcNAc-(1-&gt;4)-beta-D-GlcNAc}-L-asparaginyl-[protein] + GDP-beta-L-fucose = an N(4)-{beta-D-GlcNAc-(1-&gt;2)-alpha-D-Man-(1-&gt;3)-[beta-D-GlcNAc-(1-&gt;2)-alpha-D-Man-(1-&gt;6)]-beta-D-Man-(1-&gt;4)-beta-D-GlcNAc-(1-&gt;4)-[alpha-L-Fuc-(1-&gt;6)]-beta-D-GlcNAc}-L-asparaginyl-[protein] + GDP + H(+)</text>
        <dbReference type="Rhea" id="RHEA:12985"/>
        <dbReference type="Rhea" id="RHEA-COMP:13526"/>
        <dbReference type="Rhea" id="RHEA-COMP:13532"/>
        <dbReference type="ChEBI" id="CHEBI:15378"/>
        <dbReference type="ChEBI" id="CHEBI:57273"/>
        <dbReference type="ChEBI" id="CHEBI:58189"/>
        <dbReference type="ChEBI" id="CHEBI:60651"/>
        <dbReference type="ChEBI" id="CHEBI:137207"/>
        <dbReference type="EC" id="2.4.1.68"/>
    </reaction>
</comment>
<protein>
    <recommendedName>
        <fullName evidence="4">Alpha-(1,6)-fucosyltransferase</fullName>
        <ecNumber evidence="3">2.4.1.68</ecNumber>
    </recommendedName>
    <alternativeName>
        <fullName evidence="15">GDP-L-Fuc:N-acetyl-beta-D-glucosaminide alpha1,6-fucosyltransferase</fullName>
    </alternativeName>
    <alternativeName>
        <fullName evidence="17">GDP-fucose--glycoprotein fucosyltransferase</fullName>
    </alternativeName>
    <alternativeName>
        <fullName evidence="16">Glycoprotein 6-alpha-L-fucosyltransferase</fullName>
    </alternativeName>
</protein>
<dbReference type="PROSITE" id="PS50002">
    <property type="entry name" value="SH3"/>
    <property type="match status" value="1"/>
</dbReference>
<evidence type="ECO:0000256" key="13">
    <source>
        <dbReference type="ARBA" id="ARBA00023136"/>
    </source>
</evidence>
<evidence type="ECO:0000256" key="6">
    <source>
        <dbReference type="ARBA" id="ARBA00022676"/>
    </source>
</evidence>
<evidence type="ECO:0000256" key="3">
    <source>
        <dbReference type="ARBA" id="ARBA00012660"/>
    </source>
</evidence>
<evidence type="ECO:0000256" key="7">
    <source>
        <dbReference type="ARBA" id="ARBA00022679"/>
    </source>
</evidence>